<evidence type="ECO:0000313" key="3">
    <source>
        <dbReference type="Proteomes" id="UP001189429"/>
    </source>
</evidence>
<name>A0ABN9QG64_9DINO</name>
<reference evidence="2" key="1">
    <citation type="submission" date="2023-10" db="EMBL/GenBank/DDBJ databases">
        <authorList>
            <person name="Chen Y."/>
            <person name="Shah S."/>
            <person name="Dougan E. K."/>
            <person name="Thang M."/>
            <person name="Chan C."/>
        </authorList>
    </citation>
    <scope>NUCLEOTIDE SEQUENCE [LARGE SCALE GENOMIC DNA]</scope>
</reference>
<dbReference type="Proteomes" id="UP001189429">
    <property type="component" value="Unassembled WGS sequence"/>
</dbReference>
<keyword evidence="3" id="KW-1185">Reference proteome</keyword>
<proteinExistence type="predicted"/>
<feature type="region of interest" description="Disordered" evidence="1">
    <location>
        <begin position="30"/>
        <end position="121"/>
    </location>
</feature>
<comment type="caution">
    <text evidence="2">The sequence shown here is derived from an EMBL/GenBank/DDBJ whole genome shotgun (WGS) entry which is preliminary data.</text>
</comment>
<feature type="region of interest" description="Disordered" evidence="1">
    <location>
        <begin position="141"/>
        <end position="160"/>
    </location>
</feature>
<protein>
    <submittedName>
        <fullName evidence="2">Uncharacterized protein</fullName>
    </submittedName>
</protein>
<evidence type="ECO:0000313" key="2">
    <source>
        <dbReference type="EMBL" id="CAK0804962.1"/>
    </source>
</evidence>
<sequence length="160" mass="17054">PSPTQGPLPHLQTSREQLRAFLRVVDTAIQEQEEAEKGGIDATTTPAEQWPPWLSLGSSRPKSNRKGPRAQAVFTRLHSGTTMAGRTRKAGTPRSGQAGSKYWRVNGANGEADGDGFHDLQPRGSWRATSLLSLGGPGVCGAQKPLSADAGSRGLRPRHP</sequence>
<gene>
    <name evidence="2" type="ORF">PCOR1329_LOCUS11627</name>
</gene>
<dbReference type="EMBL" id="CAUYUJ010003348">
    <property type="protein sequence ID" value="CAK0804962.1"/>
    <property type="molecule type" value="Genomic_DNA"/>
</dbReference>
<accession>A0ABN9QG64</accession>
<evidence type="ECO:0000256" key="1">
    <source>
        <dbReference type="SAM" id="MobiDB-lite"/>
    </source>
</evidence>
<feature type="non-terminal residue" evidence="2">
    <location>
        <position position="1"/>
    </location>
</feature>
<organism evidence="2 3">
    <name type="scientific">Prorocentrum cordatum</name>
    <dbReference type="NCBI Taxonomy" id="2364126"/>
    <lineage>
        <taxon>Eukaryota</taxon>
        <taxon>Sar</taxon>
        <taxon>Alveolata</taxon>
        <taxon>Dinophyceae</taxon>
        <taxon>Prorocentrales</taxon>
        <taxon>Prorocentraceae</taxon>
        <taxon>Prorocentrum</taxon>
    </lineage>
</organism>